<gene>
    <name evidence="1" type="ORF">KME28_07770</name>
</gene>
<protein>
    <submittedName>
        <fullName evidence="1">CopG family transcriptional regulator</fullName>
    </submittedName>
</protein>
<organism evidence="1 2">
    <name type="scientific">Pelatocladus maniniholoensis HA4357-MV3</name>
    <dbReference type="NCBI Taxonomy" id="1117104"/>
    <lineage>
        <taxon>Bacteria</taxon>
        <taxon>Bacillati</taxon>
        <taxon>Cyanobacteriota</taxon>
        <taxon>Cyanophyceae</taxon>
        <taxon>Nostocales</taxon>
        <taxon>Nostocaceae</taxon>
        <taxon>Pelatocladus</taxon>
    </lineage>
</organism>
<name>A0A9E3H7R6_9NOST</name>
<dbReference type="EMBL" id="JAHHHW010000072">
    <property type="protein sequence ID" value="MBW4431616.1"/>
    <property type="molecule type" value="Genomic_DNA"/>
</dbReference>
<proteinExistence type="predicted"/>
<dbReference type="AlphaFoldDB" id="A0A9E3H7R6"/>
<reference evidence="1" key="1">
    <citation type="submission" date="2021-05" db="EMBL/GenBank/DDBJ databases">
        <authorList>
            <person name="Pietrasiak N."/>
            <person name="Ward R."/>
            <person name="Stajich J.E."/>
            <person name="Kurbessoian T."/>
        </authorList>
    </citation>
    <scope>NUCLEOTIDE SEQUENCE</scope>
    <source>
        <strain evidence="1">HA4357-MV3</strain>
    </source>
</reference>
<evidence type="ECO:0000313" key="1">
    <source>
        <dbReference type="EMBL" id="MBW4431616.1"/>
    </source>
</evidence>
<comment type="caution">
    <text evidence="1">The sequence shown here is derived from an EMBL/GenBank/DDBJ whole genome shotgun (WGS) entry which is preliminary data.</text>
</comment>
<evidence type="ECO:0000313" key="2">
    <source>
        <dbReference type="Proteomes" id="UP000813215"/>
    </source>
</evidence>
<reference evidence="1" key="2">
    <citation type="journal article" date="2022" name="Microbiol. Resour. Announc.">
        <title>Metagenome Sequencing to Explore Phylogenomics of Terrestrial Cyanobacteria.</title>
        <authorList>
            <person name="Ward R.D."/>
            <person name="Stajich J.E."/>
            <person name="Johansen J.R."/>
            <person name="Huntemann M."/>
            <person name="Clum A."/>
            <person name="Foster B."/>
            <person name="Foster B."/>
            <person name="Roux S."/>
            <person name="Palaniappan K."/>
            <person name="Varghese N."/>
            <person name="Mukherjee S."/>
            <person name="Reddy T.B.K."/>
            <person name="Daum C."/>
            <person name="Copeland A."/>
            <person name="Chen I.A."/>
            <person name="Ivanova N.N."/>
            <person name="Kyrpides N.C."/>
            <person name="Shapiro N."/>
            <person name="Eloe-Fadrosh E.A."/>
            <person name="Pietrasiak N."/>
        </authorList>
    </citation>
    <scope>NUCLEOTIDE SEQUENCE</scope>
    <source>
        <strain evidence="1">HA4357-MV3</strain>
    </source>
</reference>
<dbReference type="Proteomes" id="UP000813215">
    <property type="component" value="Unassembled WGS sequence"/>
</dbReference>
<accession>A0A9E3H7R6</accession>
<sequence length="87" mass="9926">MRINARLDEEHANKLTYIQQQTHQAVTDVIKFAIDLYYEQLQHQQQKNPLELLTQTGFIGCGEADANLSVNYKSILKDGLKAKYGDS</sequence>